<keyword evidence="5" id="KW-1185">Reference proteome</keyword>
<dbReference type="SUPFAM" id="SSF51735">
    <property type="entry name" value="NAD(P)-binding Rossmann-fold domains"/>
    <property type="match status" value="1"/>
</dbReference>
<proteinExistence type="predicted"/>
<protein>
    <recommendedName>
        <fullName evidence="3">NmrA-like domain-containing protein</fullName>
    </recommendedName>
</protein>
<reference evidence="4" key="1">
    <citation type="journal article" date="2020" name="Stud. Mycol.">
        <title>101 Dothideomycetes genomes: a test case for predicting lifestyles and emergence of pathogens.</title>
        <authorList>
            <person name="Haridas S."/>
            <person name="Albert R."/>
            <person name="Binder M."/>
            <person name="Bloem J."/>
            <person name="Labutti K."/>
            <person name="Salamov A."/>
            <person name="Andreopoulos B."/>
            <person name="Baker S."/>
            <person name="Barry K."/>
            <person name="Bills G."/>
            <person name="Bluhm B."/>
            <person name="Cannon C."/>
            <person name="Castanera R."/>
            <person name="Culley D."/>
            <person name="Daum C."/>
            <person name="Ezra D."/>
            <person name="Gonzalez J."/>
            <person name="Henrissat B."/>
            <person name="Kuo A."/>
            <person name="Liang C."/>
            <person name="Lipzen A."/>
            <person name="Lutzoni F."/>
            <person name="Magnuson J."/>
            <person name="Mondo S."/>
            <person name="Nolan M."/>
            <person name="Ohm R."/>
            <person name="Pangilinan J."/>
            <person name="Park H.-J."/>
            <person name="Ramirez L."/>
            <person name="Alfaro M."/>
            <person name="Sun H."/>
            <person name="Tritt A."/>
            <person name="Yoshinaga Y."/>
            <person name="Zwiers L.-H."/>
            <person name="Turgeon B."/>
            <person name="Goodwin S."/>
            <person name="Spatafora J."/>
            <person name="Crous P."/>
            <person name="Grigoriev I."/>
        </authorList>
    </citation>
    <scope>NUCLEOTIDE SEQUENCE</scope>
    <source>
        <strain evidence="4">CBS 109.77</strain>
    </source>
</reference>
<accession>A0A6A6XW98</accession>
<feature type="domain" description="NmrA-like" evidence="3">
    <location>
        <begin position="14"/>
        <end position="116"/>
    </location>
</feature>
<keyword evidence="2" id="KW-0560">Oxidoreductase</keyword>
<dbReference type="GO" id="GO:0016491">
    <property type="term" value="F:oxidoreductase activity"/>
    <property type="evidence" value="ECO:0007669"/>
    <property type="project" value="UniProtKB-KW"/>
</dbReference>
<dbReference type="PANTHER" id="PTHR47706:SF2">
    <property type="entry name" value="ISOFLAVONE REDUCTASE FAMILY PROTEIN (AFU_ORTHOLOGUE AFUA_2G05290)"/>
    <property type="match status" value="1"/>
</dbReference>
<dbReference type="AlphaFoldDB" id="A0A6A6XW98"/>
<dbReference type="InterPro" id="IPR008030">
    <property type="entry name" value="NmrA-like"/>
</dbReference>
<evidence type="ECO:0000256" key="2">
    <source>
        <dbReference type="ARBA" id="ARBA00023002"/>
    </source>
</evidence>
<evidence type="ECO:0000313" key="4">
    <source>
        <dbReference type="EMBL" id="KAF2800523.1"/>
    </source>
</evidence>
<dbReference type="OrthoDB" id="10000533at2759"/>
<dbReference type="Gene3D" id="3.40.50.720">
    <property type="entry name" value="NAD(P)-binding Rossmann-like Domain"/>
    <property type="match status" value="1"/>
</dbReference>
<dbReference type="InterPro" id="IPR051609">
    <property type="entry name" value="NmrA/Isoflavone_reductase-like"/>
</dbReference>
<evidence type="ECO:0000256" key="1">
    <source>
        <dbReference type="ARBA" id="ARBA00022857"/>
    </source>
</evidence>
<dbReference type="PANTHER" id="PTHR47706">
    <property type="entry name" value="NMRA-LIKE FAMILY PROTEIN"/>
    <property type="match status" value="1"/>
</dbReference>
<evidence type="ECO:0000259" key="3">
    <source>
        <dbReference type="Pfam" id="PF05368"/>
    </source>
</evidence>
<keyword evidence="1" id="KW-0521">NADP</keyword>
<dbReference type="InterPro" id="IPR036291">
    <property type="entry name" value="NAD(P)-bd_dom_sf"/>
</dbReference>
<name>A0A6A6XW98_9PLEO</name>
<dbReference type="Pfam" id="PF05368">
    <property type="entry name" value="NmrA"/>
    <property type="match status" value="1"/>
</dbReference>
<dbReference type="Proteomes" id="UP000799757">
    <property type="component" value="Unassembled WGS sequence"/>
</dbReference>
<gene>
    <name evidence="4" type="ORF">K505DRAFT_320410</name>
</gene>
<organism evidence="4 5">
    <name type="scientific">Melanomma pulvis-pyrius CBS 109.77</name>
    <dbReference type="NCBI Taxonomy" id="1314802"/>
    <lineage>
        <taxon>Eukaryota</taxon>
        <taxon>Fungi</taxon>
        <taxon>Dikarya</taxon>
        <taxon>Ascomycota</taxon>
        <taxon>Pezizomycotina</taxon>
        <taxon>Dothideomycetes</taxon>
        <taxon>Pleosporomycetidae</taxon>
        <taxon>Pleosporales</taxon>
        <taxon>Melanommataceae</taxon>
        <taxon>Melanomma</taxon>
    </lineage>
</organism>
<evidence type="ECO:0000313" key="5">
    <source>
        <dbReference type="Proteomes" id="UP000799757"/>
    </source>
</evidence>
<dbReference type="EMBL" id="MU001746">
    <property type="protein sequence ID" value="KAF2800523.1"/>
    <property type="molecule type" value="Genomic_DNA"/>
</dbReference>
<sequence length="351" mass="38720">MPTLALAGGTSPGLGRAIVSTLLSSSNHHQWDVVILSRNSRAPLWLRAIDQDGARTHIRPVDYLSVESLTTALKGIHTVISVTSAMDGMKAQIQINLVKAAVQAACKRFAPSRWGFGPRGWEDVKNAKESIEGIREICMKHKDKIECANFNQGYFMNYIGLGMYPAPSEVDEETSLYRLKVGGGYMAGEDQASEGLLRQGDLKDGSGAFLIGLKNTIAELPTKDDGSWPRITMTTIGDTARFVVASLELPKWKEEMTMVGETLTMGELLAHAEAVTGSKLQVDLVKIAELQKRLDELAEDDFLPRIWTEFKIANTWDLEDVGVLRPVVNQLCPAVKPIGVREYMEKFWRGA</sequence>